<gene>
    <name evidence="2" type="ORF">SI7747_14016971</name>
</gene>
<reference evidence="2 3" key="1">
    <citation type="submission" date="2019-12" db="EMBL/GenBank/DDBJ databases">
        <authorList>
            <person name="Scholz U."/>
            <person name="Mascher M."/>
            <person name="Fiebig A."/>
        </authorList>
    </citation>
    <scope>NUCLEOTIDE SEQUENCE</scope>
</reference>
<evidence type="ECO:0000256" key="1">
    <source>
        <dbReference type="SAM" id="MobiDB-lite"/>
    </source>
</evidence>
<protein>
    <submittedName>
        <fullName evidence="2">Uncharacterized protein</fullName>
    </submittedName>
</protein>
<dbReference type="AlphaFoldDB" id="A0A7I8JK57"/>
<feature type="compositionally biased region" description="Gly residues" evidence="1">
    <location>
        <begin position="38"/>
        <end position="56"/>
    </location>
</feature>
<name>A0A7I8JK57_SPIIN</name>
<dbReference type="EMBL" id="CACRZD030000014">
    <property type="protein sequence ID" value="CAA6670566.1"/>
    <property type="molecule type" value="Genomic_DNA"/>
</dbReference>
<organism evidence="2">
    <name type="scientific">Spirodela intermedia</name>
    <name type="common">Intermediate duckweed</name>
    <dbReference type="NCBI Taxonomy" id="51605"/>
    <lineage>
        <taxon>Eukaryota</taxon>
        <taxon>Viridiplantae</taxon>
        <taxon>Streptophyta</taxon>
        <taxon>Embryophyta</taxon>
        <taxon>Tracheophyta</taxon>
        <taxon>Spermatophyta</taxon>
        <taxon>Magnoliopsida</taxon>
        <taxon>Liliopsida</taxon>
        <taxon>Araceae</taxon>
        <taxon>Lemnoideae</taxon>
        <taxon>Spirodela</taxon>
    </lineage>
</organism>
<feature type="compositionally biased region" description="Basic and acidic residues" evidence="1">
    <location>
        <begin position="14"/>
        <end position="32"/>
    </location>
</feature>
<evidence type="ECO:0000313" key="3">
    <source>
        <dbReference type="Proteomes" id="UP001189122"/>
    </source>
</evidence>
<dbReference type="EMBL" id="LR743601">
    <property type="protein sequence ID" value="CAA2631323.1"/>
    <property type="molecule type" value="Genomic_DNA"/>
</dbReference>
<sequence length="62" mass="6515">MLKATALPASRGTGRREQRWIRAGKKGAEARPLRWNGDGRGGGGEGGADGPQGRGGLWELET</sequence>
<evidence type="ECO:0000313" key="2">
    <source>
        <dbReference type="EMBL" id="CAA2631323.1"/>
    </source>
</evidence>
<proteinExistence type="predicted"/>
<dbReference type="Proteomes" id="UP001189122">
    <property type="component" value="Unassembled WGS sequence"/>
</dbReference>
<feature type="region of interest" description="Disordered" evidence="1">
    <location>
        <begin position="1"/>
        <end position="62"/>
    </location>
</feature>
<accession>A0A7I8JK57</accession>
<keyword evidence="3" id="KW-1185">Reference proteome</keyword>